<dbReference type="InterPro" id="IPR002129">
    <property type="entry name" value="PyrdxlP-dep_de-COase"/>
</dbReference>
<comment type="catalytic activity">
    <reaction evidence="7">
        <text>L-glutamate + H(+) = 4-aminobutanoate + CO2</text>
        <dbReference type="Rhea" id="RHEA:17785"/>
        <dbReference type="ChEBI" id="CHEBI:15378"/>
        <dbReference type="ChEBI" id="CHEBI:16526"/>
        <dbReference type="ChEBI" id="CHEBI:29985"/>
        <dbReference type="ChEBI" id="CHEBI:59888"/>
        <dbReference type="EC" id="4.1.1.15"/>
    </reaction>
</comment>
<gene>
    <name evidence="9" type="ORF">ABVK25_011167</name>
</gene>
<comment type="similarity">
    <text evidence="2 6">Belongs to the group II decarboxylase family.</text>
</comment>
<keyword evidence="4 6" id="KW-0663">Pyridoxal phosphate</keyword>
<dbReference type="Gene3D" id="3.90.1150.160">
    <property type="match status" value="1"/>
</dbReference>
<evidence type="ECO:0000256" key="2">
    <source>
        <dbReference type="ARBA" id="ARBA00009533"/>
    </source>
</evidence>
<dbReference type="PANTHER" id="PTHR43321:SF6">
    <property type="entry name" value="GLUTAMATE DECARBOXYLASE"/>
    <property type="match status" value="1"/>
</dbReference>
<evidence type="ECO:0000313" key="9">
    <source>
        <dbReference type="EMBL" id="KAL2047996.1"/>
    </source>
</evidence>
<dbReference type="InterPro" id="IPR015424">
    <property type="entry name" value="PyrdxlP-dep_Trfase"/>
</dbReference>
<dbReference type="InterPro" id="IPR010107">
    <property type="entry name" value="Glutamate_decarboxylase"/>
</dbReference>
<dbReference type="PANTHER" id="PTHR43321">
    <property type="entry name" value="GLUTAMATE DECARBOXYLASE"/>
    <property type="match status" value="1"/>
</dbReference>
<protein>
    <recommendedName>
        <fullName evidence="3 7">Glutamate decarboxylase</fullName>
        <ecNumber evidence="3 7">4.1.1.15</ecNumber>
    </recommendedName>
</protein>
<evidence type="ECO:0000256" key="6">
    <source>
        <dbReference type="RuleBase" id="RU000382"/>
    </source>
</evidence>
<accession>A0ABR4AR00</accession>
<feature type="compositionally biased region" description="Basic residues" evidence="8">
    <location>
        <begin position="479"/>
        <end position="497"/>
    </location>
</feature>
<dbReference type="Pfam" id="PF00282">
    <property type="entry name" value="Pyridoxal_deC"/>
    <property type="match status" value="1"/>
</dbReference>
<sequence>MVHLASVPSDKAADASLINGMKNLKVEPNRDEEEVTASVYGSRFAAECLPMHEMPEKEMPKEIAYRMIKDDLSLDGNPMLNLASFVTTYMEEEVEKLMAEALPKNFIDYEEYPQTADVQNRCVSMIARMFNAPTASDDENSMGTSTVGSSEAIMLGTLAMKKRWQNKRKAAGKDYSKPNIVMNSAVQVCWEKAARYFECEERYAYCTEDRYVIDPEEAVNLVDENTIGICAIIGTTYTGEYEDVKAINDLLVEKNIDCPIHVDAASGGFVAPFVVPELEWDFRLEKVISINVSGHKYGLVYPGVGWIVWRSPEYLPKELVFNINYLGADQASFTLNFSKGASQVIGQYYQMIRLGKHGYRSIMMNLTRTADYLAANLEQLGFIIMSKKGGQGLPLVAFRLDPKAKHHYDEFAVAHHLRERGWVVPAYTMAPHSEKLKLMRVVVREDFSRARCDALISDIKFSVDALKEMDAKAVEQHTKHIQHHGTASRKSKHNHPHYKNEKHSLQGKTGKTHAVC</sequence>
<dbReference type="Gene3D" id="3.40.640.10">
    <property type="entry name" value="Type I PLP-dependent aspartate aminotransferase-like (Major domain)"/>
    <property type="match status" value="1"/>
</dbReference>
<evidence type="ECO:0000313" key="10">
    <source>
        <dbReference type="Proteomes" id="UP001590951"/>
    </source>
</evidence>
<dbReference type="EC" id="4.1.1.15" evidence="3 7"/>
<dbReference type="SUPFAM" id="SSF53383">
    <property type="entry name" value="PLP-dependent transferases"/>
    <property type="match status" value="1"/>
</dbReference>
<dbReference type="NCBIfam" id="TIGR01788">
    <property type="entry name" value="Glu-decarb-GAD"/>
    <property type="match status" value="1"/>
</dbReference>
<organism evidence="9 10">
    <name type="scientific">Lepraria finkii</name>
    <dbReference type="NCBI Taxonomy" id="1340010"/>
    <lineage>
        <taxon>Eukaryota</taxon>
        <taxon>Fungi</taxon>
        <taxon>Dikarya</taxon>
        <taxon>Ascomycota</taxon>
        <taxon>Pezizomycotina</taxon>
        <taxon>Lecanoromycetes</taxon>
        <taxon>OSLEUM clade</taxon>
        <taxon>Lecanoromycetidae</taxon>
        <taxon>Lecanorales</taxon>
        <taxon>Lecanorineae</taxon>
        <taxon>Stereocaulaceae</taxon>
        <taxon>Lepraria</taxon>
    </lineage>
</organism>
<comment type="cofactor">
    <cofactor evidence="1 6">
        <name>pyridoxal 5'-phosphate</name>
        <dbReference type="ChEBI" id="CHEBI:597326"/>
    </cofactor>
</comment>
<dbReference type="InterPro" id="IPR015421">
    <property type="entry name" value="PyrdxlP-dep_Trfase_major"/>
</dbReference>
<evidence type="ECO:0000256" key="5">
    <source>
        <dbReference type="ARBA" id="ARBA00023239"/>
    </source>
</evidence>
<keyword evidence="7" id="KW-0210">Decarboxylase</keyword>
<proteinExistence type="inferred from homology"/>
<comment type="caution">
    <text evidence="9">The sequence shown here is derived from an EMBL/GenBank/DDBJ whole genome shotgun (WGS) entry which is preliminary data.</text>
</comment>
<evidence type="ECO:0000256" key="7">
    <source>
        <dbReference type="RuleBase" id="RU361171"/>
    </source>
</evidence>
<evidence type="ECO:0000256" key="1">
    <source>
        <dbReference type="ARBA" id="ARBA00001933"/>
    </source>
</evidence>
<dbReference type="Gene3D" id="4.10.280.50">
    <property type="match status" value="1"/>
</dbReference>
<name>A0ABR4AR00_9LECA</name>
<reference evidence="9 10" key="1">
    <citation type="submission" date="2024-09" db="EMBL/GenBank/DDBJ databases">
        <title>Rethinking Asexuality: The Enigmatic Case of Functional Sexual Genes in Lepraria (Stereocaulaceae).</title>
        <authorList>
            <person name="Doellman M."/>
            <person name="Sun Y."/>
            <person name="Barcenas-Pena A."/>
            <person name="Lumbsch H.T."/>
            <person name="Grewe F."/>
        </authorList>
    </citation>
    <scope>NUCLEOTIDE SEQUENCE [LARGE SCALE GENOMIC DNA]</scope>
    <source>
        <strain evidence="9 10">Grewe 0041</strain>
    </source>
</reference>
<dbReference type="EMBL" id="JBHFEH010000086">
    <property type="protein sequence ID" value="KAL2047996.1"/>
    <property type="molecule type" value="Genomic_DNA"/>
</dbReference>
<dbReference type="Proteomes" id="UP001590951">
    <property type="component" value="Unassembled WGS sequence"/>
</dbReference>
<evidence type="ECO:0000256" key="3">
    <source>
        <dbReference type="ARBA" id="ARBA00012421"/>
    </source>
</evidence>
<keyword evidence="10" id="KW-1185">Reference proteome</keyword>
<evidence type="ECO:0000256" key="4">
    <source>
        <dbReference type="ARBA" id="ARBA00022898"/>
    </source>
</evidence>
<evidence type="ECO:0000256" key="8">
    <source>
        <dbReference type="SAM" id="MobiDB-lite"/>
    </source>
</evidence>
<keyword evidence="5 6" id="KW-0456">Lyase</keyword>
<feature type="region of interest" description="Disordered" evidence="8">
    <location>
        <begin position="477"/>
        <end position="516"/>
    </location>
</feature>